<dbReference type="EMBL" id="JAZHGA010000021">
    <property type="protein sequence ID" value="MEM5343108.1"/>
    <property type="molecule type" value="Genomic_DNA"/>
</dbReference>
<comment type="caution">
    <text evidence="1">The sequence shown here is derived from an EMBL/GenBank/DDBJ whole genome shotgun (WGS) entry which is preliminary data.</text>
</comment>
<organism evidence="1 2">
    <name type="scientific">Paraburkholderia azotifigens</name>
    <dbReference type="NCBI Taxonomy" id="2057004"/>
    <lineage>
        <taxon>Bacteria</taxon>
        <taxon>Pseudomonadati</taxon>
        <taxon>Pseudomonadota</taxon>
        <taxon>Betaproteobacteria</taxon>
        <taxon>Burkholderiales</taxon>
        <taxon>Burkholderiaceae</taxon>
        <taxon>Paraburkholderia</taxon>
    </lineage>
</organism>
<dbReference type="RefSeq" id="WP_158647069.1">
    <property type="nucleotide sequence ID" value="NZ_JAZHFZ010000021.1"/>
</dbReference>
<keyword evidence="2" id="KW-1185">Reference proteome</keyword>
<evidence type="ECO:0000313" key="1">
    <source>
        <dbReference type="EMBL" id="MEM5343108.1"/>
    </source>
</evidence>
<evidence type="ECO:0000313" key="2">
    <source>
        <dbReference type="Proteomes" id="UP001481677"/>
    </source>
</evidence>
<sequence>MEFSPALASSAFAVHGRPDLSLVIYTSASDAAEARVKSLISSYADGVGI</sequence>
<proteinExistence type="predicted"/>
<name>A0ABU9R8M1_9BURK</name>
<accession>A0ABU9R8M1</accession>
<reference evidence="1 2" key="1">
    <citation type="submission" date="2024-01" db="EMBL/GenBank/DDBJ databases">
        <title>The diversity of rhizobia nodulating Mimosa spp. in eleven states of Brazil covering several biomes is determined by host plant, location, and edaphic factors.</title>
        <authorList>
            <person name="Rouws L."/>
            <person name="Barauna A."/>
            <person name="Beukes C."/>
            <person name="De Faria S.M."/>
            <person name="Gross E."/>
            <person name="Dos Reis Junior F.B."/>
            <person name="Simon M."/>
            <person name="Maluk M."/>
            <person name="Odee D.W."/>
            <person name="Kenicer G."/>
            <person name="Young J.P.W."/>
            <person name="Reis V.M."/>
            <person name="Zilli J."/>
            <person name="James E.K."/>
        </authorList>
    </citation>
    <scope>NUCLEOTIDE SEQUENCE [LARGE SCALE GENOMIC DNA]</scope>
    <source>
        <strain evidence="1 2">JPY530</strain>
    </source>
</reference>
<protein>
    <submittedName>
        <fullName evidence="1">Uncharacterized protein</fullName>
    </submittedName>
</protein>
<dbReference type="Proteomes" id="UP001481677">
    <property type="component" value="Unassembled WGS sequence"/>
</dbReference>
<gene>
    <name evidence="1" type="ORF">V4C56_26215</name>
</gene>